<reference evidence="1 2" key="1">
    <citation type="journal article" date="2009" name="Stand. Genomic Sci.">
        <title>Complete genome sequence of Pirellula staleyi type strain (ATCC 27377).</title>
        <authorList>
            <person name="Clum A."/>
            <person name="Tindall B.J."/>
            <person name="Sikorski J."/>
            <person name="Ivanova N."/>
            <person name="Mavrommatis K."/>
            <person name="Lucas S."/>
            <person name="Glavina del Rio T."/>
            <person name="Nolan M."/>
            <person name="Chen F."/>
            <person name="Tice H."/>
            <person name="Pitluck S."/>
            <person name="Cheng J.F."/>
            <person name="Chertkov O."/>
            <person name="Brettin T."/>
            <person name="Han C."/>
            <person name="Detter J.C."/>
            <person name="Kuske C."/>
            <person name="Bruce D."/>
            <person name="Goodwin L."/>
            <person name="Ovchinikova G."/>
            <person name="Pati A."/>
            <person name="Mikhailova N."/>
            <person name="Chen A."/>
            <person name="Palaniappan K."/>
            <person name="Land M."/>
            <person name="Hauser L."/>
            <person name="Chang Y.J."/>
            <person name="Jeffries C.D."/>
            <person name="Chain P."/>
            <person name="Rohde M."/>
            <person name="Goker M."/>
            <person name="Bristow J."/>
            <person name="Eisen J.A."/>
            <person name="Markowitz V."/>
            <person name="Hugenholtz P."/>
            <person name="Kyrpides N.C."/>
            <person name="Klenk H.P."/>
            <person name="Lapidus A."/>
        </authorList>
    </citation>
    <scope>NUCLEOTIDE SEQUENCE [LARGE SCALE GENOMIC DNA]</scope>
    <source>
        <strain evidence="2">ATCC 27377 / DSM 6068 / ICPB 4128</strain>
    </source>
</reference>
<dbReference type="KEGG" id="psl:Psta_1585"/>
<name>D2QY46_PIRSD</name>
<dbReference type="Proteomes" id="UP000001887">
    <property type="component" value="Chromosome"/>
</dbReference>
<evidence type="ECO:0000313" key="1">
    <source>
        <dbReference type="EMBL" id="ADB16260.1"/>
    </source>
</evidence>
<dbReference type="eggNOG" id="ENOG5033BWM">
    <property type="taxonomic scope" value="Bacteria"/>
</dbReference>
<dbReference type="HOGENOM" id="CLU_1487740_0_0_0"/>
<protein>
    <submittedName>
        <fullName evidence="1">Uncharacterized protein</fullName>
    </submittedName>
</protein>
<dbReference type="AlphaFoldDB" id="D2QY46"/>
<dbReference type="SUPFAM" id="SSF56112">
    <property type="entry name" value="Protein kinase-like (PK-like)"/>
    <property type="match status" value="1"/>
</dbReference>
<organism evidence="1 2">
    <name type="scientific">Pirellula staleyi (strain ATCC 27377 / DSM 6068 / ICPB 4128)</name>
    <name type="common">Pirella staleyi</name>
    <dbReference type="NCBI Taxonomy" id="530564"/>
    <lineage>
        <taxon>Bacteria</taxon>
        <taxon>Pseudomonadati</taxon>
        <taxon>Planctomycetota</taxon>
        <taxon>Planctomycetia</taxon>
        <taxon>Pirellulales</taxon>
        <taxon>Pirellulaceae</taxon>
        <taxon>Pirellula</taxon>
    </lineage>
</organism>
<evidence type="ECO:0000313" key="2">
    <source>
        <dbReference type="Proteomes" id="UP000001887"/>
    </source>
</evidence>
<dbReference type="InterPro" id="IPR011009">
    <property type="entry name" value="Kinase-like_dom_sf"/>
</dbReference>
<sequence length="181" mass="21279">MLEHSPLSRLHEYCKKHFESNSLSSQLGEGTDGAVWLTQHRTAVKAFFSERQFKAELGCFLRLEKHQVNSIFGYAIPRLIDADQTLLVIEMTTVEPPYLLDFGKAYLDLKPEYTSHQWSDLYNRVRQIYGDRYEEVMRVVTGLQQYGIYYYDITLNNVMPDNWNPSLDEEHDEILPDDYDK</sequence>
<accession>D2QY46</accession>
<proteinExistence type="predicted"/>
<keyword evidence="2" id="KW-1185">Reference proteome</keyword>
<dbReference type="EMBL" id="CP001848">
    <property type="protein sequence ID" value="ADB16260.1"/>
    <property type="molecule type" value="Genomic_DNA"/>
</dbReference>
<gene>
    <name evidence="1" type="ordered locus">Psta_1585</name>
</gene>